<dbReference type="Proteomes" id="UP000239494">
    <property type="component" value="Unassembled WGS sequence"/>
</dbReference>
<dbReference type="EMBL" id="PVTF01000004">
    <property type="protein sequence ID" value="PRY42828.1"/>
    <property type="molecule type" value="Genomic_DNA"/>
</dbReference>
<dbReference type="OrthoDB" id="5196905at2"/>
<dbReference type="RefSeq" id="WP_146174785.1">
    <property type="nucleotide sequence ID" value="NZ_PVTF01000004.1"/>
</dbReference>
<name>A0A2T0TAZ9_9PSEU</name>
<proteinExistence type="predicted"/>
<reference evidence="2 3" key="1">
    <citation type="submission" date="2018-03" db="EMBL/GenBank/DDBJ databases">
        <title>Genomic Encyclopedia of Archaeal and Bacterial Type Strains, Phase II (KMG-II): from individual species to whole genera.</title>
        <authorList>
            <person name="Goeker M."/>
        </authorList>
    </citation>
    <scope>NUCLEOTIDE SEQUENCE [LARGE SCALE GENOMIC DNA]</scope>
    <source>
        <strain evidence="2 3">DSM 44720</strain>
    </source>
</reference>
<keyword evidence="1" id="KW-0175">Coiled coil</keyword>
<evidence type="ECO:0008006" key="4">
    <source>
        <dbReference type="Google" id="ProtNLM"/>
    </source>
</evidence>
<organism evidence="2 3">
    <name type="scientific">Umezawaea tangerina</name>
    <dbReference type="NCBI Taxonomy" id="84725"/>
    <lineage>
        <taxon>Bacteria</taxon>
        <taxon>Bacillati</taxon>
        <taxon>Actinomycetota</taxon>
        <taxon>Actinomycetes</taxon>
        <taxon>Pseudonocardiales</taxon>
        <taxon>Pseudonocardiaceae</taxon>
        <taxon>Umezawaea</taxon>
    </lineage>
</organism>
<gene>
    <name evidence="2" type="ORF">CLV43_104665</name>
</gene>
<sequence length="324" mass="36563">MGAKEQEVVPLHAGFDVVYRGFHRRQVIDHIDNLEDQLRYTSLDRAEAMAQAADLRKLLEMTRQDLEDARSRVERLEMSPSTTAGATERLHRMLLLAEDESAELRIRADREVSSLRQRTEVELAEHREQAEREIAELRAEAEEQGRLAREAAANRAAELDQREVELERRAAEIEAEYARRLAEVDAECAAAMEQAQLDADILLEETAGQCNRLETESEERRVMAQLVFDEELAKRSAEADRHIAEQEALVKSRGEFVVKVASREAQRRIAEIQQHSAELVELRRTVSSQLIAARSALEAAAERVPGLVPEQVSSTENGAIALRA</sequence>
<accession>A0A2T0TAZ9</accession>
<feature type="coiled-coil region" evidence="1">
    <location>
        <begin position="45"/>
        <end position="79"/>
    </location>
</feature>
<protein>
    <recommendedName>
        <fullName evidence="4">DivIVA protein</fullName>
    </recommendedName>
</protein>
<keyword evidence="3" id="KW-1185">Reference proteome</keyword>
<evidence type="ECO:0000313" key="3">
    <source>
        <dbReference type="Proteomes" id="UP000239494"/>
    </source>
</evidence>
<evidence type="ECO:0000313" key="2">
    <source>
        <dbReference type="EMBL" id="PRY42828.1"/>
    </source>
</evidence>
<evidence type="ECO:0000256" key="1">
    <source>
        <dbReference type="SAM" id="Coils"/>
    </source>
</evidence>
<dbReference type="AlphaFoldDB" id="A0A2T0TAZ9"/>
<comment type="caution">
    <text evidence="2">The sequence shown here is derived from an EMBL/GenBank/DDBJ whole genome shotgun (WGS) entry which is preliminary data.</text>
</comment>
<feature type="coiled-coil region" evidence="1">
    <location>
        <begin position="116"/>
        <end position="183"/>
    </location>
</feature>